<keyword evidence="1" id="KW-0472">Membrane</keyword>
<dbReference type="Proteomes" id="UP001501444">
    <property type="component" value="Unassembled WGS sequence"/>
</dbReference>
<proteinExistence type="predicted"/>
<protein>
    <submittedName>
        <fullName evidence="2">Uncharacterized protein</fullName>
    </submittedName>
</protein>
<name>A0ABN3HJ84_9ACTN</name>
<evidence type="ECO:0000313" key="2">
    <source>
        <dbReference type="EMBL" id="GAA2380996.1"/>
    </source>
</evidence>
<comment type="caution">
    <text evidence="2">The sequence shown here is derived from an EMBL/GenBank/DDBJ whole genome shotgun (WGS) entry which is preliminary data.</text>
</comment>
<keyword evidence="1" id="KW-1133">Transmembrane helix</keyword>
<gene>
    <name evidence="2" type="ORF">GCM10010170_088490</name>
</gene>
<accession>A0ABN3HJ84</accession>
<dbReference type="EMBL" id="BAAARV010000088">
    <property type="protein sequence ID" value="GAA2380996.1"/>
    <property type="molecule type" value="Genomic_DNA"/>
</dbReference>
<evidence type="ECO:0000256" key="1">
    <source>
        <dbReference type="SAM" id="Phobius"/>
    </source>
</evidence>
<reference evidence="2 3" key="1">
    <citation type="journal article" date="2019" name="Int. J. Syst. Evol. Microbiol.">
        <title>The Global Catalogue of Microorganisms (GCM) 10K type strain sequencing project: providing services to taxonomists for standard genome sequencing and annotation.</title>
        <authorList>
            <consortium name="The Broad Institute Genomics Platform"/>
            <consortium name="The Broad Institute Genome Sequencing Center for Infectious Disease"/>
            <person name="Wu L."/>
            <person name="Ma J."/>
        </authorList>
    </citation>
    <scope>NUCLEOTIDE SEQUENCE [LARGE SCALE GENOMIC DNA]</scope>
    <source>
        <strain evidence="2 3">JCM 3272</strain>
    </source>
</reference>
<evidence type="ECO:0000313" key="3">
    <source>
        <dbReference type="Proteomes" id="UP001501444"/>
    </source>
</evidence>
<keyword evidence="1" id="KW-0812">Transmembrane</keyword>
<sequence>MATAAPLRRRRTGATRAAARGVAFALVRVPVVALAGVAVAARVRGVARFCAVARVFEPPRALDVPPPRPAWEVRPAMVTP</sequence>
<keyword evidence="3" id="KW-1185">Reference proteome</keyword>
<organism evidence="2 3">
    <name type="scientific">Dactylosporangium salmoneum</name>
    <dbReference type="NCBI Taxonomy" id="53361"/>
    <lineage>
        <taxon>Bacteria</taxon>
        <taxon>Bacillati</taxon>
        <taxon>Actinomycetota</taxon>
        <taxon>Actinomycetes</taxon>
        <taxon>Micromonosporales</taxon>
        <taxon>Micromonosporaceae</taxon>
        <taxon>Dactylosporangium</taxon>
    </lineage>
</organism>
<feature type="transmembrane region" description="Helical" evidence="1">
    <location>
        <begin position="21"/>
        <end position="41"/>
    </location>
</feature>